<feature type="compositionally biased region" description="Basic and acidic residues" evidence="1">
    <location>
        <begin position="43"/>
        <end position="55"/>
    </location>
</feature>
<accession>A0A392UJN2</accession>
<proteinExistence type="predicted"/>
<feature type="region of interest" description="Disordered" evidence="1">
    <location>
        <begin position="1"/>
        <end position="55"/>
    </location>
</feature>
<sequence>MNSNARSDNRVHNTDDSEHTGNPPRRSRLRNRRLGARSNQIEQKNKPCEDPAKRR</sequence>
<evidence type="ECO:0000256" key="1">
    <source>
        <dbReference type="SAM" id="MobiDB-lite"/>
    </source>
</evidence>
<protein>
    <submittedName>
        <fullName evidence="2">Uncharacterized protein</fullName>
    </submittedName>
</protein>
<dbReference type="Proteomes" id="UP000265520">
    <property type="component" value="Unassembled WGS sequence"/>
</dbReference>
<dbReference type="EMBL" id="LXQA010831263">
    <property type="protein sequence ID" value="MCI73098.1"/>
    <property type="molecule type" value="Genomic_DNA"/>
</dbReference>
<feature type="compositionally biased region" description="Basic and acidic residues" evidence="1">
    <location>
        <begin position="7"/>
        <end position="19"/>
    </location>
</feature>
<keyword evidence="3" id="KW-1185">Reference proteome</keyword>
<dbReference type="AlphaFoldDB" id="A0A392UJN2"/>
<evidence type="ECO:0000313" key="2">
    <source>
        <dbReference type="EMBL" id="MCI73098.1"/>
    </source>
</evidence>
<organism evidence="2 3">
    <name type="scientific">Trifolium medium</name>
    <dbReference type="NCBI Taxonomy" id="97028"/>
    <lineage>
        <taxon>Eukaryota</taxon>
        <taxon>Viridiplantae</taxon>
        <taxon>Streptophyta</taxon>
        <taxon>Embryophyta</taxon>
        <taxon>Tracheophyta</taxon>
        <taxon>Spermatophyta</taxon>
        <taxon>Magnoliopsida</taxon>
        <taxon>eudicotyledons</taxon>
        <taxon>Gunneridae</taxon>
        <taxon>Pentapetalae</taxon>
        <taxon>rosids</taxon>
        <taxon>fabids</taxon>
        <taxon>Fabales</taxon>
        <taxon>Fabaceae</taxon>
        <taxon>Papilionoideae</taxon>
        <taxon>50 kb inversion clade</taxon>
        <taxon>NPAAA clade</taxon>
        <taxon>Hologalegina</taxon>
        <taxon>IRL clade</taxon>
        <taxon>Trifolieae</taxon>
        <taxon>Trifolium</taxon>
    </lineage>
</organism>
<feature type="compositionally biased region" description="Basic residues" evidence="1">
    <location>
        <begin position="25"/>
        <end position="35"/>
    </location>
</feature>
<comment type="caution">
    <text evidence="2">The sequence shown here is derived from an EMBL/GenBank/DDBJ whole genome shotgun (WGS) entry which is preliminary data.</text>
</comment>
<name>A0A392UJN2_9FABA</name>
<reference evidence="2 3" key="1">
    <citation type="journal article" date="2018" name="Front. Plant Sci.">
        <title>Red Clover (Trifolium pratense) and Zigzag Clover (T. medium) - A Picture of Genomic Similarities and Differences.</title>
        <authorList>
            <person name="Dluhosova J."/>
            <person name="Istvanek J."/>
            <person name="Nedelnik J."/>
            <person name="Repkova J."/>
        </authorList>
    </citation>
    <scope>NUCLEOTIDE SEQUENCE [LARGE SCALE GENOMIC DNA]</scope>
    <source>
        <strain evidence="3">cv. 10/8</strain>
        <tissue evidence="2">Leaf</tissue>
    </source>
</reference>
<evidence type="ECO:0000313" key="3">
    <source>
        <dbReference type="Proteomes" id="UP000265520"/>
    </source>
</evidence>